<feature type="transmembrane region" description="Helical" evidence="8">
    <location>
        <begin position="770"/>
        <end position="794"/>
    </location>
</feature>
<dbReference type="Gene3D" id="1.20.1560.10">
    <property type="entry name" value="ABC transporter type 1, transmembrane domain"/>
    <property type="match status" value="2"/>
</dbReference>
<feature type="transmembrane region" description="Helical" evidence="8">
    <location>
        <begin position="50"/>
        <end position="76"/>
    </location>
</feature>
<dbReference type="PANTHER" id="PTHR24223">
    <property type="entry name" value="ATP-BINDING CASSETTE SUB-FAMILY C"/>
    <property type="match status" value="1"/>
</dbReference>
<accession>E2C457</accession>
<evidence type="ECO:0000256" key="1">
    <source>
        <dbReference type="ARBA" id="ARBA00004141"/>
    </source>
</evidence>
<dbReference type="FunFam" id="1.20.1560.10:FF:000026">
    <property type="entry name" value="Multidrug resistance-associated protein lethal(2)03659"/>
    <property type="match status" value="1"/>
</dbReference>
<feature type="transmembrane region" description="Helical" evidence="8">
    <location>
        <begin position="196"/>
        <end position="215"/>
    </location>
</feature>
<feature type="transmembrane region" description="Helical" evidence="8">
    <location>
        <begin position="945"/>
        <end position="975"/>
    </location>
</feature>
<dbReference type="OrthoDB" id="6500128at2759"/>
<gene>
    <name evidence="11" type="ORF">EAI_12979</name>
</gene>
<evidence type="ECO:0000256" key="5">
    <source>
        <dbReference type="ARBA" id="ARBA00022840"/>
    </source>
</evidence>
<dbReference type="InterPro" id="IPR036640">
    <property type="entry name" value="ABC1_TM_sf"/>
</dbReference>
<dbReference type="GO" id="GO:0140359">
    <property type="term" value="F:ABC-type transporter activity"/>
    <property type="evidence" value="ECO:0007669"/>
    <property type="project" value="InterPro"/>
</dbReference>
<feature type="transmembrane region" description="Helical" evidence="8">
    <location>
        <begin position="167"/>
        <end position="190"/>
    </location>
</feature>
<dbReference type="FunFam" id="3.40.50.300:FF:000482">
    <property type="entry name" value="Multidrug resistance-associated protein member 4"/>
    <property type="match status" value="1"/>
</dbReference>
<dbReference type="PROSITE" id="PS50929">
    <property type="entry name" value="ABC_TM1F"/>
    <property type="match status" value="2"/>
</dbReference>
<feature type="transmembrane region" description="Helical" evidence="8">
    <location>
        <begin position="867"/>
        <end position="887"/>
    </location>
</feature>
<evidence type="ECO:0000256" key="3">
    <source>
        <dbReference type="ARBA" id="ARBA00022692"/>
    </source>
</evidence>
<evidence type="ECO:0000256" key="8">
    <source>
        <dbReference type="SAM" id="Phobius"/>
    </source>
</evidence>
<dbReference type="SUPFAM" id="SSF52540">
    <property type="entry name" value="P-loop containing nucleoside triphosphate hydrolases"/>
    <property type="match status" value="1"/>
</dbReference>
<dbReference type="GO" id="GO:0016020">
    <property type="term" value="C:membrane"/>
    <property type="evidence" value="ECO:0007669"/>
    <property type="project" value="UniProtKB-SubCell"/>
</dbReference>
<dbReference type="SUPFAM" id="SSF90123">
    <property type="entry name" value="ABC transporter transmembrane region"/>
    <property type="match status" value="2"/>
</dbReference>
<keyword evidence="6 8" id="KW-1133">Transmembrane helix</keyword>
<evidence type="ECO:0000259" key="9">
    <source>
        <dbReference type="PROSITE" id="PS50893"/>
    </source>
</evidence>
<dbReference type="InterPro" id="IPR003439">
    <property type="entry name" value="ABC_transporter-like_ATP-bd"/>
</dbReference>
<dbReference type="InterPro" id="IPR003593">
    <property type="entry name" value="AAA+_ATPase"/>
</dbReference>
<feature type="transmembrane region" description="Helical" evidence="8">
    <location>
        <begin position="96"/>
        <end position="118"/>
    </location>
</feature>
<dbReference type="InterPro" id="IPR017871">
    <property type="entry name" value="ABC_transporter-like_CS"/>
</dbReference>
<evidence type="ECO:0000313" key="11">
    <source>
        <dbReference type="EMBL" id="EFN77286.1"/>
    </source>
</evidence>
<dbReference type="CDD" id="cd03250">
    <property type="entry name" value="ABCC_MRP_domain1"/>
    <property type="match status" value="1"/>
</dbReference>
<dbReference type="Pfam" id="PF00664">
    <property type="entry name" value="ABC_membrane"/>
    <property type="match status" value="2"/>
</dbReference>
<feature type="domain" description="ABC transmembrane type-1" evidence="10">
    <location>
        <begin position="747"/>
        <end position="1018"/>
    </location>
</feature>
<keyword evidence="5" id="KW-0067">ATP-binding</keyword>
<dbReference type="Proteomes" id="UP000008237">
    <property type="component" value="Unassembled WGS sequence"/>
</dbReference>
<feature type="domain" description="ABC transmembrane type-1" evidence="10">
    <location>
        <begin position="63"/>
        <end position="322"/>
    </location>
</feature>
<dbReference type="InterPro" id="IPR044726">
    <property type="entry name" value="ABCC_6TM_D2"/>
</dbReference>
<feature type="transmembrane region" description="Helical" evidence="8">
    <location>
        <begin position="651"/>
        <end position="673"/>
    </location>
</feature>
<evidence type="ECO:0000313" key="12">
    <source>
        <dbReference type="Proteomes" id="UP000008237"/>
    </source>
</evidence>
<dbReference type="AlphaFoldDB" id="E2C457"/>
<dbReference type="EMBL" id="GL452396">
    <property type="protein sequence ID" value="EFN77286.1"/>
    <property type="molecule type" value="Genomic_DNA"/>
</dbReference>
<keyword evidence="2" id="KW-0813">Transport</keyword>
<dbReference type="InterPro" id="IPR027417">
    <property type="entry name" value="P-loop_NTPase"/>
</dbReference>
<reference evidence="11 12" key="1">
    <citation type="journal article" date="2010" name="Science">
        <title>Genomic comparison of the ants Camponotus floridanus and Harpegnathos saltator.</title>
        <authorList>
            <person name="Bonasio R."/>
            <person name="Zhang G."/>
            <person name="Ye C."/>
            <person name="Mutti N.S."/>
            <person name="Fang X."/>
            <person name="Qin N."/>
            <person name="Donahue G."/>
            <person name="Yang P."/>
            <person name="Li Q."/>
            <person name="Li C."/>
            <person name="Zhang P."/>
            <person name="Huang Z."/>
            <person name="Berger S.L."/>
            <person name="Reinberg D."/>
            <person name="Wang J."/>
            <person name="Liebig J."/>
        </authorList>
    </citation>
    <scope>NUCLEOTIDE SEQUENCE [LARGE SCALE GENOMIC DNA]</scope>
    <source>
        <strain evidence="11 12">R22 G/1</strain>
    </source>
</reference>
<name>E2C457_HARSA</name>
<dbReference type="Gene3D" id="3.40.50.300">
    <property type="entry name" value="P-loop containing nucleotide triphosphate hydrolases"/>
    <property type="match status" value="1"/>
</dbReference>
<keyword evidence="12" id="KW-1185">Reference proteome</keyword>
<keyword evidence="7 8" id="KW-0472">Membrane</keyword>
<evidence type="ECO:0000256" key="6">
    <source>
        <dbReference type="ARBA" id="ARBA00022989"/>
    </source>
</evidence>
<dbReference type="OMA" id="KDHDLEM"/>
<dbReference type="GO" id="GO:0016887">
    <property type="term" value="F:ATP hydrolysis activity"/>
    <property type="evidence" value="ECO:0007669"/>
    <property type="project" value="InterPro"/>
</dbReference>
<comment type="subcellular location">
    <subcellularLocation>
        <location evidence="1">Membrane</location>
        <topology evidence="1">Multi-pass membrane protein</topology>
    </subcellularLocation>
</comment>
<dbReference type="Pfam" id="PF00005">
    <property type="entry name" value="ABC_tran"/>
    <property type="match status" value="1"/>
</dbReference>
<protein>
    <submittedName>
        <fullName evidence="11">Multidrug resistance-associated protein 4</fullName>
    </submittedName>
</protein>
<dbReference type="InParanoid" id="E2C457"/>
<keyword evidence="4" id="KW-0547">Nucleotide-binding</keyword>
<organism evidence="12">
    <name type="scientific">Harpegnathos saltator</name>
    <name type="common">Jerdon's jumping ant</name>
    <dbReference type="NCBI Taxonomy" id="610380"/>
    <lineage>
        <taxon>Eukaryota</taxon>
        <taxon>Metazoa</taxon>
        <taxon>Ecdysozoa</taxon>
        <taxon>Arthropoda</taxon>
        <taxon>Hexapoda</taxon>
        <taxon>Insecta</taxon>
        <taxon>Pterygota</taxon>
        <taxon>Neoptera</taxon>
        <taxon>Endopterygota</taxon>
        <taxon>Hymenoptera</taxon>
        <taxon>Apocrita</taxon>
        <taxon>Aculeata</taxon>
        <taxon>Formicoidea</taxon>
        <taxon>Formicidae</taxon>
        <taxon>Ponerinae</taxon>
        <taxon>Ponerini</taxon>
        <taxon>Harpegnathos</taxon>
    </lineage>
</organism>
<dbReference type="PROSITE" id="PS00211">
    <property type="entry name" value="ABC_TRANSPORTER_1"/>
    <property type="match status" value="1"/>
</dbReference>
<dbReference type="InterPro" id="IPR011527">
    <property type="entry name" value="ABC1_TM_dom"/>
</dbReference>
<keyword evidence="3 8" id="KW-0812">Transmembrane</keyword>
<evidence type="ECO:0000256" key="2">
    <source>
        <dbReference type="ARBA" id="ARBA00022448"/>
    </source>
</evidence>
<evidence type="ECO:0000259" key="10">
    <source>
        <dbReference type="PROSITE" id="PS50929"/>
    </source>
</evidence>
<sequence>MDAIKKFDNPNPRGSANPLNKLIFGNWKNEVHAAEMSGRKPKFLIALKETFIWSFVYYGGWILFMCTVLRIMQPYILGLFIWHFDTRATSTQNEAYIYASIIVILAILMIFVTHHSNLGLAEIGMRMRIASSSLVYRKILRLSKSSTVTSPGQIVNLLSNDMSRFDLLFLQLHYIWTMPIQAAIIAFLIWQNVGVASLAGVFLITIQTIPVQGYISKWMSKLRLKIALRTDERVRLMSEIISGIQVIKMYTWEKPFQKLVSHARKYEVDVLTLTSYLRGFTLATFVFTERTTLYFTIMTYVFLGHTISADKVFSMAQYFNILELTMAIFYPIAVASAAEASVSIKRIENFLLLDENIPLTHSLLSNKERSVTMKNVSASWTNNAIVNTLHNINIQINAGNLYVIVGAVGAGKSSLLQTILGELRPTYGQMHVNGKISYASQEAWLFAGSVRNNILFGQTYDKNKYQKVVKVCALTKDFEQLPYGDKTLVGDRGIALSGGQRARINLARAVYRNADIYLFDDPLSAVDTHVGAQLFDECISDFLRDKTRILVTHQLQYLKQCDYVIILNNGQIENEGTFRELQENHVKFLETLRREETKEDTETSKIDLLDITPDVIPNSNVNEDAEEDKEPQEVEELLAKGSISKALYWKYLRSGGSITVIITFLIFMVLGQIGSSGCDYWVGYWTNQEELHIKVMREWHENLNDSFAISSSTPSSNRQINNNSLELANFSITIANDYLINATDDMWLQNFTSVNVTKIDTYYLDTSTALWIYGIFIIASIVMTTSRNLIFYWICMNASKNLHDFMFSCLLQAPMSFFQNNPSGRILNRFSKDIGALDETMPRFMIEAIQIFAVIVGILVQVLIINWWIIVAVIIAGALFAVIKNIYAPTAQKLKRLEGNAKSPVFSHVNSTLSGLTTIRSAGAQEMLRKQFDEHQDFHTSTYSLTIVTGVGFGFMLDIVSACFIAVVTYSFVVFDNGNVYAGNVGLAISQVFILCGMVQHGIRQMAEAITQMTSVERILQFTEFEKEGPFESDPTSKPSSNWPSKGGINFDRVFLRYSETDPPALRSLSFIIEPGMKNDQSYFSSMVQKTGKLMAEQLKHSAQEVNLPSHYPAIFVQLSIRCI</sequence>
<evidence type="ECO:0000256" key="7">
    <source>
        <dbReference type="ARBA" id="ARBA00023136"/>
    </source>
</evidence>
<dbReference type="PROSITE" id="PS50893">
    <property type="entry name" value="ABC_TRANSPORTER_2"/>
    <property type="match status" value="1"/>
</dbReference>
<dbReference type="STRING" id="610380.E2C457"/>
<dbReference type="SMART" id="SM00382">
    <property type="entry name" value="AAA"/>
    <property type="match status" value="1"/>
</dbReference>
<dbReference type="CDD" id="cd18580">
    <property type="entry name" value="ABC_6TM_ABCC_D2"/>
    <property type="match status" value="1"/>
</dbReference>
<feature type="transmembrane region" description="Helical" evidence="8">
    <location>
        <begin position="981"/>
        <end position="999"/>
    </location>
</feature>
<feature type="domain" description="ABC transporter" evidence="9">
    <location>
        <begin position="371"/>
        <end position="594"/>
    </location>
</feature>
<evidence type="ECO:0000256" key="4">
    <source>
        <dbReference type="ARBA" id="ARBA00022741"/>
    </source>
</evidence>
<dbReference type="GO" id="GO:0005524">
    <property type="term" value="F:ATP binding"/>
    <property type="evidence" value="ECO:0007669"/>
    <property type="project" value="UniProtKB-KW"/>
</dbReference>
<dbReference type="InterPro" id="IPR050173">
    <property type="entry name" value="ABC_transporter_C-like"/>
</dbReference>
<proteinExistence type="predicted"/>
<dbReference type="PANTHER" id="PTHR24223:SF415">
    <property type="entry name" value="FI20190P1"/>
    <property type="match status" value="1"/>
</dbReference>